<name>A0ABT5S0H3_9BURK</name>
<sequence length="190" mass="21661">MIKIEKQYDGVTLVDIQLASAYYPLLVDLAKHKHCLTYGELVTKAKEEYPNRPEVQNAIAVSTGRRLDVVRMFTSEHDLPDLTSLIISKGSGECGVGFTRNFDPKTSRDKVFAFDWSIVTTDFDGFLEITKKSIKPRIPVKETKALELMSSYYQENKKDLPKSIRESREQILELIMEGLSPEEAFSQARH</sequence>
<evidence type="ECO:0000313" key="2">
    <source>
        <dbReference type="Proteomes" id="UP001148932"/>
    </source>
</evidence>
<keyword evidence="2" id="KW-1185">Reference proteome</keyword>
<dbReference type="EMBL" id="JAPCKI010000013">
    <property type="protein sequence ID" value="MDD2179443.1"/>
    <property type="molecule type" value="Genomic_DNA"/>
</dbReference>
<organism evidence="1 2">
    <name type="scientific">Acidovorax benzenivorans</name>
    <dbReference type="NCBI Taxonomy" id="2987520"/>
    <lineage>
        <taxon>Bacteria</taxon>
        <taxon>Pseudomonadati</taxon>
        <taxon>Pseudomonadota</taxon>
        <taxon>Betaproteobacteria</taxon>
        <taxon>Burkholderiales</taxon>
        <taxon>Comamonadaceae</taxon>
        <taxon>Acidovorax</taxon>
    </lineage>
</organism>
<protein>
    <submittedName>
        <fullName evidence="1">Uncharacterized protein</fullName>
    </submittedName>
</protein>
<gene>
    <name evidence="1" type="ORF">OIN59_18555</name>
</gene>
<reference evidence="1" key="1">
    <citation type="submission" date="2022-10" db="EMBL/GenBank/DDBJ databases">
        <title>Description of microaerobic benzene degrading bacteria.</title>
        <authorList>
            <person name="Bedics A."/>
            <person name="Tancsics A."/>
            <person name="Banerjee S."/>
        </authorList>
    </citation>
    <scope>NUCLEOTIDE SEQUENCE</scope>
    <source>
        <strain evidence="1">D2M1</strain>
    </source>
</reference>
<evidence type="ECO:0000313" key="1">
    <source>
        <dbReference type="EMBL" id="MDD2179443.1"/>
    </source>
</evidence>
<proteinExistence type="predicted"/>
<accession>A0ABT5S0H3</accession>
<dbReference type="RefSeq" id="WP_274112587.1">
    <property type="nucleotide sequence ID" value="NZ_JAPCKI010000013.1"/>
</dbReference>
<comment type="caution">
    <text evidence="1">The sequence shown here is derived from an EMBL/GenBank/DDBJ whole genome shotgun (WGS) entry which is preliminary data.</text>
</comment>
<dbReference type="Proteomes" id="UP001148932">
    <property type="component" value="Unassembled WGS sequence"/>
</dbReference>